<sequence>MISVTAFNVLVVLAWLAKFSFGAVIIYWFVTQGLSDPESATVASPHAQAESSRSVRISLAAWVAFFIVIVAMIVPAS</sequence>
<evidence type="ECO:0000313" key="3">
    <source>
        <dbReference type="Proteomes" id="UP000016986"/>
    </source>
</evidence>
<dbReference type="OrthoDB" id="275663at2157"/>
<dbReference type="Proteomes" id="UP000016986">
    <property type="component" value="Unassembled WGS sequence"/>
</dbReference>
<keyword evidence="1" id="KW-1133">Transmembrane helix</keyword>
<comment type="caution">
    <text evidence="2">The sequence shown here is derived from an EMBL/GenBank/DDBJ whole genome shotgun (WGS) entry which is preliminary data.</text>
</comment>
<keyword evidence="3" id="KW-1185">Reference proteome</keyword>
<keyword evidence="1" id="KW-0812">Transmembrane</keyword>
<dbReference type="AlphaFoldDB" id="U2YS82"/>
<gene>
    <name evidence="2" type="ORF">MBEHAL_0600</name>
</gene>
<proteinExistence type="predicted"/>
<dbReference type="RefSeq" id="WP_020220505.1">
    <property type="nucleotide sequence ID" value="NZ_BANO01000001.1"/>
</dbReference>
<reference evidence="2 3" key="1">
    <citation type="submission" date="2013-09" db="EMBL/GenBank/DDBJ databases">
        <title>Whole genome sequencing of Halarchaeum acidiphilum strain MH1-52-1.</title>
        <authorList>
            <person name="Shimane Y."/>
            <person name="Minegishi H."/>
            <person name="Nishi S."/>
            <person name="Echigo A."/>
            <person name="Shuto A."/>
            <person name="Konishi M."/>
            <person name="Ito T."/>
            <person name="Ohkuma M."/>
            <person name="Ohta Y."/>
            <person name="Nagano Y."/>
            <person name="Tsubouchi T."/>
            <person name="Mori K."/>
            <person name="Usui K."/>
            <person name="Kamekura M."/>
            <person name="Usami R."/>
            <person name="Takaki Y."/>
            <person name="Hatada Y."/>
        </authorList>
    </citation>
    <scope>NUCLEOTIDE SEQUENCE [LARGE SCALE GENOMIC DNA]</scope>
    <source>
        <strain evidence="2 3">JCM 16109</strain>
    </source>
</reference>
<accession>U2YS82</accession>
<dbReference type="EMBL" id="BATA01000009">
    <property type="protein sequence ID" value="GAD51840.1"/>
    <property type="molecule type" value="Genomic_DNA"/>
</dbReference>
<evidence type="ECO:0000256" key="1">
    <source>
        <dbReference type="SAM" id="Phobius"/>
    </source>
</evidence>
<name>U2YS82_9EURY</name>
<protein>
    <submittedName>
        <fullName evidence="2">Uncharacterized protein</fullName>
    </submittedName>
</protein>
<keyword evidence="1" id="KW-0472">Membrane</keyword>
<feature type="transmembrane region" description="Helical" evidence="1">
    <location>
        <begin position="7"/>
        <end position="30"/>
    </location>
</feature>
<feature type="transmembrane region" description="Helical" evidence="1">
    <location>
        <begin position="55"/>
        <end position="74"/>
    </location>
</feature>
<evidence type="ECO:0000313" key="2">
    <source>
        <dbReference type="EMBL" id="GAD51840.1"/>
    </source>
</evidence>
<dbReference type="eggNOG" id="ENOG502N5A4">
    <property type="taxonomic scope" value="Archaea"/>
</dbReference>
<organism evidence="2 3">
    <name type="scientific">Halarchaeum acidiphilum MH1-52-1</name>
    <dbReference type="NCBI Taxonomy" id="1261545"/>
    <lineage>
        <taxon>Archaea</taxon>
        <taxon>Methanobacteriati</taxon>
        <taxon>Methanobacteriota</taxon>
        <taxon>Stenosarchaea group</taxon>
        <taxon>Halobacteria</taxon>
        <taxon>Halobacteriales</taxon>
        <taxon>Halobacteriaceae</taxon>
    </lineage>
</organism>